<evidence type="ECO:0000256" key="1">
    <source>
        <dbReference type="SAM" id="Phobius"/>
    </source>
</evidence>
<evidence type="ECO:0000313" key="3">
    <source>
        <dbReference type="Proteomes" id="UP000094609"/>
    </source>
</evidence>
<gene>
    <name evidence="2" type="ORF">SHALO_1838</name>
</gene>
<keyword evidence="1" id="KW-0812">Transmembrane</keyword>
<dbReference type="KEGG" id="shal:SHALO_1838"/>
<keyword evidence="1" id="KW-0472">Membrane</keyword>
<sequence>MKLSLRPYLWYKLLNSLFFGLAVGSVFVLYTPLEPSVFSLGGIGLAIGLLVVAKVYEKMMNLLVFYRVTLFVEFLALLIVVSFLLFRYSYSSVLFIYISYQLTFVFGNYLMRIETLALKRTILLSFADVLKQKGYLIGMVLSYLFYKGIEWYGISDKQEQVYALHVGLLFIQIVIIFLVFKAFRPR</sequence>
<accession>A0A1D7TKT6</accession>
<keyword evidence="3" id="KW-1185">Reference proteome</keyword>
<dbReference type="Proteomes" id="UP000094609">
    <property type="component" value="Chromosome"/>
</dbReference>
<feature type="transmembrane region" description="Helical" evidence="1">
    <location>
        <begin position="9"/>
        <end position="30"/>
    </location>
</feature>
<proteinExistence type="predicted"/>
<dbReference type="RefSeq" id="WP_069478269.1">
    <property type="nucleotide sequence ID" value="NZ_CP017111.1"/>
</dbReference>
<dbReference type="PATRIC" id="fig|1193502.14.peg.1867"/>
<feature type="transmembrane region" description="Helical" evidence="1">
    <location>
        <begin position="94"/>
        <end position="113"/>
    </location>
</feature>
<reference evidence="3" key="1">
    <citation type="submission" date="2016-08" db="EMBL/GenBank/DDBJ databases">
        <title>Complete genome sequence of the organohalide-respiring Epsilonproteobacterium Sulfurospirillum halorespirans.</title>
        <authorList>
            <person name="Goris T."/>
            <person name="Zimmermann J."/>
            <person name="Schenz B."/>
            <person name="Lemos M."/>
            <person name="Hackermueller J."/>
            <person name="Diekert G."/>
        </authorList>
    </citation>
    <scope>NUCLEOTIDE SEQUENCE [LARGE SCALE GENOMIC DNA]</scope>
    <source>
        <strain>DSM 13726</strain>
        <strain evidence="3">PCE-M2</strain>
    </source>
</reference>
<feature type="transmembrane region" description="Helical" evidence="1">
    <location>
        <begin position="160"/>
        <end position="180"/>
    </location>
</feature>
<name>A0A1D7TKT6_9BACT</name>
<dbReference type="EMBL" id="CP017111">
    <property type="protein sequence ID" value="AOO65609.1"/>
    <property type="molecule type" value="Genomic_DNA"/>
</dbReference>
<evidence type="ECO:0000313" key="2">
    <source>
        <dbReference type="EMBL" id="AOO65609.1"/>
    </source>
</evidence>
<keyword evidence="1" id="KW-1133">Transmembrane helix</keyword>
<feature type="transmembrane region" description="Helical" evidence="1">
    <location>
        <begin position="134"/>
        <end position="154"/>
    </location>
</feature>
<feature type="transmembrane region" description="Helical" evidence="1">
    <location>
        <begin position="36"/>
        <end position="56"/>
    </location>
</feature>
<dbReference type="AlphaFoldDB" id="A0A1D7TKT6"/>
<protein>
    <submittedName>
        <fullName evidence="2">Uncharacterized protein</fullName>
    </submittedName>
</protein>
<organism evidence="2 3">
    <name type="scientific">Sulfurospirillum halorespirans DSM 13726</name>
    <dbReference type="NCBI Taxonomy" id="1193502"/>
    <lineage>
        <taxon>Bacteria</taxon>
        <taxon>Pseudomonadati</taxon>
        <taxon>Campylobacterota</taxon>
        <taxon>Epsilonproteobacteria</taxon>
        <taxon>Campylobacterales</taxon>
        <taxon>Sulfurospirillaceae</taxon>
        <taxon>Sulfurospirillum</taxon>
    </lineage>
</organism>
<dbReference type="STRING" id="1193502.SHALO_1838"/>
<feature type="transmembrane region" description="Helical" evidence="1">
    <location>
        <begin position="68"/>
        <end position="88"/>
    </location>
</feature>